<evidence type="ECO:0008006" key="3">
    <source>
        <dbReference type="Google" id="ProtNLM"/>
    </source>
</evidence>
<evidence type="ECO:0000313" key="1">
    <source>
        <dbReference type="EMBL" id="OHU05615.1"/>
    </source>
</evidence>
<reference evidence="1 2" key="1">
    <citation type="submission" date="2016-10" db="EMBL/GenBank/DDBJ databases">
        <title>Evaluation of Human, Animal and Environmental Mycobacterium chelonae Isolates by Core Genome Phylogenomic Analysis, Targeted Gene Comparison, and Anti-microbial Susceptibility Patterns: A Tale of Mistaken Identities.</title>
        <authorList>
            <person name="Fogelson S.B."/>
            <person name="Camus A.C."/>
            <person name="Lorenz W."/>
            <person name="Vasireddy R."/>
            <person name="Vasireddy S."/>
            <person name="Smith T."/>
            <person name="Brown-Elliott B.A."/>
            <person name="Wallace R.J.Jr."/>
            <person name="Hasan N.A."/>
            <person name="Reischl U."/>
            <person name="Sanchez S."/>
        </authorList>
    </citation>
    <scope>NUCLEOTIDE SEQUENCE [LARGE SCALE GENOMIC DNA]</scope>
    <source>
        <strain evidence="1 2">24999</strain>
    </source>
</reference>
<sequence>MTEFPVAAAALADAAFGAEPGRWPLPSATTPRERWLRAVAAGGQGRYGCALTELGVLLRGRDAGPLVSLAHSTRASFLRQLGGHARARAADGQAWARCGDDAEAAADALVGLAADALGLGRFGVSERLLDRARALETSGNSRRQIRLEWVSAELAMVQGDGAAAVEHARRGVAAAAGHRSTRHAVKSDVLLAAALCSAGEFDAAREVADAALLASEKSGLIPLRWALACLLADIGSATHEAGQISRIRDLSADTVRRRGGVWAGT</sequence>
<comment type="caution">
    <text evidence="1">The sequence shown here is derived from an EMBL/GenBank/DDBJ whole genome shotgun (WGS) entry which is preliminary data.</text>
</comment>
<keyword evidence="2" id="KW-1185">Reference proteome</keyword>
<dbReference type="InterPro" id="IPR011990">
    <property type="entry name" value="TPR-like_helical_dom_sf"/>
</dbReference>
<dbReference type="STRING" id="1908205.BKG60_25970"/>
<gene>
    <name evidence="1" type="ORF">BKG61_06935</name>
</gene>
<dbReference type="EMBL" id="MLHV01000005">
    <property type="protein sequence ID" value="OHU05615.1"/>
    <property type="molecule type" value="Genomic_DNA"/>
</dbReference>
<dbReference type="AlphaFoldDB" id="A0A1S1KEG2"/>
<dbReference type="Gene3D" id="1.25.40.10">
    <property type="entry name" value="Tetratricopeptide repeat domain"/>
    <property type="match status" value="1"/>
</dbReference>
<dbReference type="Proteomes" id="UP000179636">
    <property type="component" value="Unassembled WGS sequence"/>
</dbReference>
<organism evidence="1 2">
    <name type="scientific">Mycobacterium syngnathidarum</name>
    <dbReference type="NCBI Taxonomy" id="1908205"/>
    <lineage>
        <taxon>Bacteria</taxon>
        <taxon>Bacillati</taxon>
        <taxon>Actinomycetota</taxon>
        <taxon>Actinomycetes</taxon>
        <taxon>Mycobacteriales</taxon>
        <taxon>Mycobacteriaceae</taxon>
        <taxon>Mycobacterium</taxon>
    </lineage>
</organism>
<accession>A0A1S1KEG2</accession>
<proteinExistence type="predicted"/>
<dbReference type="RefSeq" id="WP_070944200.1">
    <property type="nucleotide sequence ID" value="NZ_MLHV01000005.1"/>
</dbReference>
<dbReference type="OrthoDB" id="4377297at2"/>
<evidence type="ECO:0000313" key="2">
    <source>
        <dbReference type="Proteomes" id="UP000179636"/>
    </source>
</evidence>
<protein>
    <recommendedName>
        <fullName evidence="3">MalT-like TPR region domain-containing protein</fullName>
    </recommendedName>
</protein>
<name>A0A1S1KEG2_9MYCO</name>
<dbReference type="SUPFAM" id="SSF48452">
    <property type="entry name" value="TPR-like"/>
    <property type="match status" value="2"/>
</dbReference>